<keyword evidence="1" id="KW-0378">Hydrolase</keyword>
<evidence type="ECO:0000256" key="1">
    <source>
        <dbReference type="ARBA" id="ARBA00022801"/>
    </source>
</evidence>
<dbReference type="Gene3D" id="2.10.10.20">
    <property type="entry name" value="Carbohydrate-binding module superfamily 5/12"/>
    <property type="match status" value="1"/>
</dbReference>
<dbReference type="Proteomes" id="UP000813876">
    <property type="component" value="Unassembled WGS sequence"/>
</dbReference>
<dbReference type="GO" id="GO:0005975">
    <property type="term" value="P:carbohydrate metabolic process"/>
    <property type="evidence" value="ECO:0007669"/>
    <property type="project" value="InterPro"/>
</dbReference>
<feature type="domain" description="Chitin-binding type-3" evidence="2">
    <location>
        <begin position="2"/>
        <end position="35"/>
    </location>
</feature>
<dbReference type="SUPFAM" id="SSF51055">
    <property type="entry name" value="Carbohydrate binding domain"/>
    <property type="match status" value="1"/>
</dbReference>
<proteinExistence type="predicted"/>
<accession>A0AAW4ZV23</accession>
<dbReference type="GO" id="GO:0030246">
    <property type="term" value="F:carbohydrate binding"/>
    <property type="evidence" value="ECO:0007669"/>
    <property type="project" value="InterPro"/>
</dbReference>
<evidence type="ECO:0000259" key="2">
    <source>
        <dbReference type="SMART" id="SM00495"/>
    </source>
</evidence>
<dbReference type="AlphaFoldDB" id="A0AAW4ZV23"/>
<evidence type="ECO:0000313" key="3">
    <source>
        <dbReference type="EMBL" id="MCF2301203.1"/>
    </source>
</evidence>
<dbReference type="CDD" id="cd12215">
    <property type="entry name" value="ChiC_BD"/>
    <property type="match status" value="1"/>
</dbReference>
<dbReference type="GO" id="GO:0005576">
    <property type="term" value="C:extracellular region"/>
    <property type="evidence" value="ECO:0007669"/>
    <property type="project" value="InterPro"/>
</dbReference>
<organism evidence="3 4">
    <name type="scientific">Photobacterium phosphoreum</name>
    <dbReference type="NCBI Taxonomy" id="659"/>
    <lineage>
        <taxon>Bacteria</taxon>
        <taxon>Pseudomonadati</taxon>
        <taxon>Pseudomonadota</taxon>
        <taxon>Gammaproteobacteria</taxon>
        <taxon>Vibrionales</taxon>
        <taxon>Vibrionaceae</taxon>
        <taxon>Photobacterium</taxon>
    </lineage>
</organism>
<dbReference type="RefSeq" id="WP_082960819.1">
    <property type="nucleotide sequence ID" value="NZ_CBCPHZ010000003.1"/>
</dbReference>
<dbReference type="InterPro" id="IPR003610">
    <property type="entry name" value="CBM5/12"/>
</dbReference>
<dbReference type="SMART" id="SM00495">
    <property type="entry name" value="ChtBD3"/>
    <property type="match status" value="1"/>
</dbReference>
<dbReference type="GO" id="GO:0004553">
    <property type="term" value="F:hydrolase activity, hydrolyzing O-glycosyl compounds"/>
    <property type="evidence" value="ECO:0007669"/>
    <property type="project" value="InterPro"/>
</dbReference>
<dbReference type="EMBL" id="WMCP01000003">
    <property type="protein sequence ID" value="MCF2301203.1"/>
    <property type="molecule type" value="Genomic_DNA"/>
</dbReference>
<evidence type="ECO:0000313" key="4">
    <source>
        <dbReference type="Proteomes" id="UP000813876"/>
    </source>
</evidence>
<gene>
    <name evidence="3" type="ORF">GLP33_05595</name>
</gene>
<reference evidence="3" key="1">
    <citation type="submission" date="2019-11" db="EMBL/GenBank/DDBJ databases">
        <title>Comparative genomics of photobacteria reveal adaptation to distinct habitats.</title>
        <authorList>
            <person name="Fuertes-Perez S."/>
            <person name="Hilgarth M."/>
            <person name="Vogel R.F."/>
        </authorList>
    </citation>
    <scope>NUCLEOTIDE SEQUENCE</scope>
    <source>
        <strain evidence="3">TMW2.2145</strain>
    </source>
</reference>
<dbReference type="InterPro" id="IPR036573">
    <property type="entry name" value="CBM_sf_5/12"/>
</dbReference>
<sequence length="39" mass="4673">MYHGEDIISYNNIIYKAKWWTLGDLPDQGDPWQVYVSKK</sequence>
<comment type="caution">
    <text evidence="3">The sequence shown here is derived from an EMBL/GenBank/DDBJ whole genome shotgun (WGS) entry which is preliminary data.</text>
</comment>
<dbReference type="Pfam" id="PF02839">
    <property type="entry name" value="CBM_5_12"/>
    <property type="match status" value="1"/>
</dbReference>
<protein>
    <recommendedName>
        <fullName evidence="2">Chitin-binding type-3 domain-containing protein</fullName>
    </recommendedName>
</protein>
<name>A0AAW4ZV23_PHOPO</name>